<proteinExistence type="predicted"/>
<gene>
    <name evidence="1" type="ORF">ALEPTO_LOCUS10804</name>
</gene>
<keyword evidence="2" id="KW-1185">Reference proteome</keyword>
<evidence type="ECO:0000313" key="2">
    <source>
        <dbReference type="Proteomes" id="UP000789508"/>
    </source>
</evidence>
<protein>
    <submittedName>
        <fullName evidence="1">11084_t:CDS:1</fullName>
    </submittedName>
</protein>
<dbReference type="Proteomes" id="UP000789508">
    <property type="component" value="Unassembled WGS sequence"/>
</dbReference>
<evidence type="ECO:0000313" key="1">
    <source>
        <dbReference type="EMBL" id="CAG8679163.1"/>
    </source>
</evidence>
<name>A0A9N9ELF6_9GLOM</name>
<sequence>SIICKTMTARTESSAATGRVTSRIPRHLLRRYQLTGKNSYRSTWI</sequence>
<organism evidence="1 2">
    <name type="scientific">Ambispora leptoticha</name>
    <dbReference type="NCBI Taxonomy" id="144679"/>
    <lineage>
        <taxon>Eukaryota</taxon>
        <taxon>Fungi</taxon>
        <taxon>Fungi incertae sedis</taxon>
        <taxon>Mucoromycota</taxon>
        <taxon>Glomeromycotina</taxon>
        <taxon>Glomeromycetes</taxon>
        <taxon>Archaeosporales</taxon>
        <taxon>Ambisporaceae</taxon>
        <taxon>Ambispora</taxon>
    </lineage>
</organism>
<feature type="non-terminal residue" evidence="1">
    <location>
        <position position="1"/>
    </location>
</feature>
<dbReference type="AlphaFoldDB" id="A0A9N9ELF6"/>
<reference evidence="1" key="1">
    <citation type="submission" date="2021-06" db="EMBL/GenBank/DDBJ databases">
        <authorList>
            <person name="Kallberg Y."/>
            <person name="Tangrot J."/>
            <person name="Rosling A."/>
        </authorList>
    </citation>
    <scope>NUCLEOTIDE SEQUENCE</scope>
    <source>
        <strain evidence="1">FL130A</strain>
    </source>
</reference>
<dbReference type="EMBL" id="CAJVPS010013809">
    <property type="protein sequence ID" value="CAG8679163.1"/>
    <property type="molecule type" value="Genomic_DNA"/>
</dbReference>
<comment type="caution">
    <text evidence="1">The sequence shown here is derived from an EMBL/GenBank/DDBJ whole genome shotgun (WGS) entry which is preliminary data.</text>
</comment>
<accession>A0A9N9ELF6</accession>